<gene>
    <name evidence="2" type="ORF">GBAR_LOCUS10839</name>
</gene>
<organism evidence="2 3">
    <name type="scientific">Geodia barretti</name>
    <name type="common">Barrett's horny sponge</name>
    <dbReference type="NCBI Taxonomy" id="519541"/>
    <lineage>
        <taxon>Eukaryota</taxon>
        <taxon>Metazoa</taxon>
        <taxon>Porifera</taxon>
        <taxon>Demospongiae</taxon>
        <taxon>Heteroscleromorpha</taxon>
        <taxon>Tetractinellida</taxon>
        <taxon>Astrophorina</taxon>
        <taxon>Geodiidae</taxon>
        <taxon>Geodia</taxon>
    </lineage>
</organism>
<dbReference type="InterPro" id="IPR052264">
    <property type="entry name" value="UPF0175_domain"/>
</dbReference>
<comment type="caution">
    <text evidence="2">The sequence shown here is derived from an EMBL/GenBank/DDBJ whole genome shotgun (WGS) entry which is preliminary data.</text>
</comment>
<protein>
    <submittedName>
        <fullName evidence="2">Uncharacterized protein</fullName>
    </submittedName>
</protein>
<dbReference type="Pfam" id="PF03683">
    <property type="entry name" value="UPF0175"/>
    <property type="match status" value="1"/>
</dbReference>
<name>A0AA35WI03_GEOBA</name>
<evidence type="ECO:0000256" key="1">
    <source>
        <dbReference type="ARBA" id="ARBA00005651"/>
    </source>
</evidence>
<dbReference type="PANTHER" id="PTHR37525">
    <property type="entry name" value="UPF0175 PROTEIN SSL1255"/>
    <property type="match status" value="1"/>
</dbReference>
<dbReference type="EMBL" id="CASHTH010001673">
    <property type="protein sequence ID" value="CAI8017951.1"/>
    <property type="molecule type" value="Genomic_DNA"/>
</dbReference>
<accession>A0AA35WI03</accession>
<evidence type="ECO:0000313" key="2">
    <source>
        <dbReference type="EMBL" id="CAI8017951.1"/>
    </source>
</evidence>
<proteinExistence type="inferred from homology"/>
<reference evidence="2" key="1">
    <citation type="submission" date="2023-03" db="EMBL/GenBank/DDBJ databases">
        <authorList>
            <person name="Steffen K."/>
            <person name="Cardenas P."/>
        </authorList>
    </citation>
    <scope>NUCLEOTIDE SEQUENCE</scope>
</reference>
<dbReference type="PANTHER" id="PTHR37525:SF1">
    <property type="entry name" value="UPF0175 PROTEIN SSL1255"/>
    <property type="match status" value="1"/>
</dbReference>
<evidence type="ECO:0000313" key="3">
    <source>
        <dbReference type="Proteomes" id="UP001174909"/>
    </source>
</evidence>
<sequence length="86" mass="9581">MVDALENLVQTKKASRIDATIQSYRKGEVTLGRAAELAGMPRFEFEEILKARGIMKETEVDSVEELETGVSVINSLHTSNERPEES</sequence>
<dbReference type="AlphaFoldDB" id="A0AA35WI03"/>
<comment type="similarity">
    <text evidence="1">Belongs to the UPF0175 family.</text>
</comment>
<dbReference type="InterPro" id="IPR005368">
    <property type="entry name" value="UPF0175"/>
</dbReference>
<keyword evidence="3" id="KW-1185">Reference proteome</keyword>
<dbReference type="Proteomes" id="UP001174909">
    <property type="component" value="Unassembled WGS sequence"/>
</dbReference>